<dbReference type="OrthoDB" id="9255519at2"/>
<feature type="transmembrane region" description="Helical" evidence="1">
    <location>
        <begin position="37"/>
        <end position="58"/>
    </location>
</feature>
<keyword evidence="1" id="KW-0812">Transmembrane</keyword>
<feature type="transmembrane region" description="Helical" evidence="1">
    <location>
        <begin position="322"/>
        <end position="341"/>
    </location>
</feature>
<evidence type="ECO:0000256" key="1">
    <source>
        <dbReference type="SAM" id="Phobius"/>
    </source>
</evidence>
<feature type="transmembrane region" description="Helical" evidence="1">
    <location>
        <begin position="289"/>
        <end position="310"/>
    </location>
</feature>
<feature type="transmembrane region" description="Helical" evidence="1">
    <location>
        <begin position="116"/>
        <end position="133"/>
    </location>
</feature>
<dbReference type="RefSeq" id="WP_093205751.1">
    <property type="nucleotide sequence ID" value="NZ_FNGS01000007.1"/>
</dbReference>
<dbReference type="AlphaFoldDB" id="A0A1G9U986"/>
<organism evidence="2 3">
    <name type="scientific">Siphonobacter aquaeclarae</name>
    <dbReference type="NCBI Taxonomy" id="563176"/>
    <lineage>
        <taxon>Bacteria</taxon>
        <taxon>Pseudomonadati</taxon>
        <taxon>Bacteroidota</taxon>
        <taxon>Cytophagia</taxon>
        <taxon>Cytophagales</taxon>
        <taxon>Cytophagaceae</taxon>
        <taxon>Siphonobacter</taxon>
    </lineage>
</organism>
<protein>
    <recommendedName>
        <fullName evidence="4">Dolichyl-phosphate-mannose-protein mannosyltransferase</fullName>
    </recommendedName>
</protein>
<keyword evidence="1" id="KW-1133">Transmembrane helix</keyword>
<accession>A0A1G9U986</accession>
<feature type="transmembrane region" description="Helical" evidence="1">
    <location>
        <begin position="347"/>
        <end position="366"/>
    </location>
</feature>
<feature type="transmembrane region" description="Helical" evidence="1">
    <location>
        <begin position="236"/>
        <end position="256"/>
    </location>
</feature>
<feature type="transmembrane region" description="Helical" evidence="1">
    <location>
        <begin position="200"/>
        <end position="224"/>
    </location>
</feature>
<dbReference type="Proteomes" id="UP000198901">
    <property type="component" value="Unassembled WGS sequence"/>
</dbReference>
<proteinExistence type="predicted"/>
<feature type="transmembrane region" description="Helical" evidence="1">
    <location>
        <begin position="168"/>
        <end position="188"/>
    </location>
</feature>
<evidence type="ECO:0000313" key="2">
    <source>
        <dbReference type="EMBL" id="SDM56521.1"/>
    </source>
</evidence>
<keyword evidence="1" id="KW-0472">Membrane</keyword>
<feature type="transmembrane region" description="Helical" evidence="1">
    <location>
        <begin position="12"/>
        <end position="30"/>
    </location>
</feature>
<sequence length="539" mass="60072">MFSLPSFDPFPTVYLFTAYALAAIVGALAVRSGKGVSYGYLFGALGLFLFGRLPVIAFNRELNVDEAQMLTQAMTLVRDPVYWRSVDGTTGGPLGSYFLIVASWVTGNFSYITAHLAAFFLESLFFTLTYLAVKNWCGGKAAALVTYPALLFLTFTQYGDFVHYSSELIPVTLLSAIVFLFSAPGFLAKKHYASSVWLGILFVAMPFGKIQSIPLLGICGLYFLIQALRKKEYLHILAAGAGALGILALLVLVLWANGVLDDFLFYYINANFNYGDSGNWFDNLLKLPAQFIVGMDFLTVLIPIPVLLLFAISHPTRPSLRLLLFSAGLIGMGVLAISRTGTGYTHYLFFLLIPFVLFSASVSEVLRSGKSRAPLAITGLSLLSIILLTAVHYRQNKVLNLYASGPVENRTLPFSPVGKVLDGYKQPGDYLVVWGWNCQYYIETQLPQGVAENHTIRSAYSHPFRNQYRERYVGDMMRNKPALFIDVTGPNSYWMQDSVTQGYQSFPQLKAYVDRHYRHVKTVDHVRIFLRSDRADATR</sequence>
<gene>
    <name evidence="2" type="ORF">SAMN04488090_3732</name>
</gene>
<evidence type="ECO:0000313" key="3">
    <source>
        <dbReference type="Proteomes" id="UP000198901"/>
    </source>
</evidence>
<name>A0A1G9U986_9BACT</name>
<dbReference type="STRING" id="563176.SAMN04488090_3732"/>
<dbReference type="EMBL" id="FNGS01000007">
    <property type="protein sequence ID" value="SDM56521.1"/>
    <property type="molecule type" value="Genomic_DNA"/>
</dbReference>
<feature type="transmembrane region" description="Helical" evidence="1">
    <location>
        <begin position="373"/>
        <end position="393"/>
    </location>
</feature>
<reference evidence="2 3" key="1">
    <citation type="submission" date="2016-10" db="EMBL/GenBank/DDBJ databases">
        <authorList>
            <person name="de Groot N.N."/>
        </authorList>
    </citation>
    <scope>NUCLEOTIDE SEQUENCE [LARGE SCALE GENOMIC DNA]</scope>
    <source>
        <strain evidence="2 3">DSM 21668</strain>
    </source>
</reference>
<evidence type="ECO:0008006" key="4">
    <source>
        <dbReference type="Google" id="ProtNLM"/>
    </source>
</evidence>
<keyword evidence="3" id="KW-1185">Reference proteome</keyword>